<evidence type="ECO:0000256" key="4">
    <source>
        <dbReference type="PROSITE-ProRule" id="PRU00339"/>
    </source>
</evidence>
<dbReference type="PROSITE" id="PS50076">
    <property type="entry name" value="DNAJ_2"/>
    <property type="match status" value="1"/>
</dbReference>
<keyword evidence="3" id="KW-0256">Endoplasmic reticulum</keyword>
<protein>
    <submittedName>
        <fullName evidence="8">DnaJ and TPR domain protein</fullName>
    </submittedName>
</protein>
<dbReference type="SMART" id="SM00028">
    <property type="entry name" value="TPR"/>
    <property type="match status" value="5"/>
</dbReference>
<dbReference type="SUPFAM" id="SSF48452">
    <property type="entry name" value="TPR-like"/>
    <property type="match status" value="1"/>
</dbReference>
<evidence type="ECO:0000256" key="5">
    <source>
        <dbReference type="SAM" id="MobiDB-lite"/>
    </source>
</evidence>
<dbReference type="Gene3D" id="1.10.287.110">
    <property type="entry name" value="DnaJ domain"/>
    <property type="match status" value="1"/>
</dbReference>
<dbReference type="InterPro" id="IPR036869">
    <property type="entry name" value="J_dom_sf"/>
</dbReference>
<dbReference type="STRING" id="341454.A0A4S2MUN0"/>
<dbReference type="CDD" id="cd06257">
    <property type="entry name" value="DnaJ"/>
    <property type="match status" value="1"/>
</dbReference>
<organism evidence="8 9">
    <name type="scientific">Ascodesmis nigricans</name>
    <dbReference type="NCBI Taxonomy" id="341454"/>
    <lineage>
        <taxon>Eukaryota</taxon>
        <taxon>Fungi</taxon>
        <taxon>Dikarya</taxon>
        <taxon>Ascomycota</taxon>
        <taxon>Pezizomycotina</taxon>
        <taxon>Pezizomycetes</taxon>
        <taxon>Pezizales</taxon>
        <taxon>Ascodesmidaceae</taxon>
        <taxon>Ascodesmis</taxon>
    </lineage>
</organism>
<sequence>MVRLHRTLPVLATTLLLGSLALSAIAADVPDSSLPVHMLVESADALLAAGDKRAALDHFNVAIEKDPSNYLTIFKRGAAYLSLGRNAQAVADFDSVLDIKPDFEAALVQRAKLKARSGDWDGARADYNRAGGSRFATYIEEIDAAENAATEARAATKHKDWEKCIEKAGIAIPVAGGDLELRNLRARCRLQAGNALEAVTDLQQALILNPSDITPHLYIANLLFYSLNDFDRAKQQLLKCLHSDPDSKSCSKLLRRFKNYNKSLTKVRDFRTKRSFASLKRTLLVPTDEDEPDLFTELTNDIKDLETPTTFDTNLPPFHSKLPHELTAELNEIACETYTELKKPKQAAPYCDETLRLNPASLPATLAKAASLVSSELFEEAVRMLSAFRDAHQGVTESSRVFSQKFREAQTLLKRSKEKDYYKVLGVSRDADDRTIKRAYRNLVKQYHPDKYRGELNEEEVQSKMSAINEAWEVLSNPELKERFDNGDDPNSNEQQGNPFGGGNPFAQWGHQGGGPFMFRQQGGFDGFGGGGQHFKFNF</sequence>
<dbReference type="AlphaFoldDB" id="A0A4S2MUN0"/>
<dbReference type="SMART" id="SM00271">
    <property type="entry name" value="DnaJ"/>
    <property type="match status" value="1"/>
</dbReference>
<dbReference type="PANTHER" id="PTHR44140:SF2">
    <property type="entry name" value="LD25575P"/>
    <property type="match status" value="1"/>
</dbReference>
<dbReference type="GO" id="GO:0051787">
    <property type="term" value="F:misfolded protein binding"/>
    <property type="evidence" value="ECO:0007669"/>
    <property type="project" value="TreeGrafter"/>
</dbReference>
<feature type="repeat" description="TPR" evidence="4">
    <location>
        <begin position="36"/>
        <end position="69"/>
    </location>
</feature>
<feature type="compositionally biased region" description="Polar residues" evidence="5">
    <location>
        <begin position="489"/>
        <end position="498"/>
    </location>
</feature>
<feature type="chain" id="PRO_5020992753" evidence="6">
    <location>
        <begin position="27"/>
        <end position="539"/>
    </location>
</feature>
<dbReference type="PRINTS" id="PR00625">
    <property type="entry name" value="JDOMAIN"/>
</dbReference>
<keyword evidence="4" id="KW-0802">TPR repeat</keyword>
<evidence type="ECO:0000313" key="9">
    <source>
        <dbReference type="Proteomes" id="UP000298138"/>
    </source>
</evidence>
<feature type="signal peptide" evidence="6">
    <location>
        <begin position="1"/>
        <end position="26"/>
    </location>
</feature>
<dbReference type="InterPro" id="IPR051727">
    <property type="entry name" value="DnaJ_C3_Co-chaperones"/>
</dbReference>
<evidence type="ECO:0000256" key="6">
    <source>
        <dbReference type="SAM" id="SignalP"/>
    </source>
</evidence>
<dbReference type="InParanoid" id="A0A4S2MUN0"/>
<dbReference type="InterPro" id="IPR001623">
    <property type="entry name" value="DnaJ_domain"/>
</dbReference>
<dbReference type="InterPro" id="IPR011990">
    <property type="entry name" value="TPR-like_helical_dom_sf"/>
</dbReference>
<dbReference type="SUPFAM" id="SSF46565">
    <property type="entry name" value="Chaperone J-domain"/>
    <property type="match status" value="1"/>
</dbReference>
<gene>
    <name evidence="8" type="ORF">EX30DRAFT_320531</name>
</gene>
<keyword evidence="9" id="KW-1185">Reference proteome</keyword>
<dbReference type="PANTHER" id="PTHR44140">
    <property type="entry name" value="LD25575P"/>
    <property type="match status" value="1"/>
</dbReference>
<name>A0A4S2MUN0_9PEZI</name>
<dbReference type="Proteomes" id="UP000298138">
    <property type="component" value="Unassembled WGS sequence"/>
</dbReference>
<keyword evidence="2 6" id="KW-0732">Signal</keyword>
<proteinExistence type="predicted"/>
<dbReference type="PROSITE" id="PS50005">
    <property type="entry name" value="TPR"/>
    <property type="match status" value="2"/>
</dbReference>
<dbReference type="Pfam" id="PF00226">
    <property type="entry name" value="DnaJ"/>
    <property type="match status" value="1"/>
</dbReference>
<evidence type="ECO:0000256" key="2">
    <source>
        <dbReference type="ARBA" id="ARBA00022729"/>
    </source>
</evidence>
<dbReference type="Gene3D" id="1.25.40.10">
    <property type="entry name" value="Tetratricopeptide repeat domain"/>
    <property type="match status" value="1"/>
</dbReference>
<evidence type="ECO:0000256" key="1">
    <source>
        <dbReference type="ARBA" id="ARBA00004240"/>
    </source>
</evidence>
<dbReference type="InterPro" id="IPR019734">
    <property type="entry name" value="TPR_rpt"/>
</dbReference>
<evidence type="ECO:0000259" key="7">
    <source>
        <dbReference type="PROSITE" id="PS50076"/>
    </source>
</evidence>
<evidence type="ECO:0000256" key="3">
    <source>
        <dbReference type="ARBA" id="ARBA00022824"/>
    </source>
</evidence>
<accession>A0A4S2MUN0</accession>
<evidence type="ECO:0000313" key="8">
    <source>
        <dbReference type="EMBL" id="TGZ80204.1"/>
    </source>
</evidence>
<dbReference type="GO" id="GO:0034975">
    <property type="term" value="P:protein folding in endoplasmic reticulum"/>
    <property type="evidence" value="ECO:0007669"/>
    <property type="project" value="TreeGrafter"/>
</dbReference>
<feature type="domain" description="J" evidence="7">
    <location>
        <begin position="420"/>
        <end position="488"/>
    </location>
</feature>
<reference evidence="8 9" key="1">
    <citation type="submission" date="2019-04" db="EMBL/GenBank/DDBJ databases">
        <title>Comparative genomics and transcriptomics to analyze fruiting body development in filamentous ascomycetes.</title>
        <authorList>
            <consortium name="DOE Joint Genome Institute"/>
            <person name="Lutkenhaus R."/>
            <person name="Traeger S."/>
            <person name="Breuer J."/>
            <person name="Kuo A."/>
            <person name="Lipzen A."/>
            <person name="Pangilinan J."/>
            <person name="Dilworth D."/>
            <person name="Sandor L."/>
            <person name="Poggeler S."/>
            <person name="Barry K."/>
            <person name="Grigoriev I.V."/>
            <person name="Nowrousian M."/>
        </authorList>
    </citation>
    <scope>NUCLEOTIDE SEQUENCE [LARGE SCALE GENOMIC DNA]</scope>
    <source>
        <strain evidence="8 9">CBS 389.68</strain>
    </source>
</reference>
<feature type="region of interest" description="Disordered" evidence="5">
    <location>
        <begin position="481"/>
        <end position="513"/>
    </location>
</feature>
<dbReference type="OrthoDB" id="1726119at2759"/>
<dbReference type="Pfam" id="PF13181">
    <property type="entry name" value="TPR_8"/>
    <property type="match status" value="1"/>
</dbReference>
<dbReference type="GO" id="GO:0051087">
    <property type="term" value="F:protein-folding chaperone binding"/>
    <property type="evidence" value="ECO:0007669"/>
    <property type="project" value="TreeGrafter"/>
</dbReference>
<comment type="subcellular location">
    <subcellularLocation>
        <location evidence="1">Endoplasmic reticulum</location>
    </subcellularLocation>
</comment>
<feature type="repeat" description="TPR" evidence="4">
    <location>
        <begin position="70"/>
        <end position="103"/>
    </location>
</feature>
<dbReference type="FunCoup" id="A0A4S2MUN0">
    <property type="interactions" value="81"/>
</dbReference>
<dbReference type="EMBL" id="ML220126">
    <property type="protein sequence ID" value="TGZ80204.1"/>
    <property type="molecule type" value="Genomic_DNA"/>
</dbReference>
<dbReference type="GO" id="GO:0005783">
    <property type="term" value="C:endoplasmic reticulum"/>
    <property type="evidence" value="ECO:0007669"/>
    <property type="project" value="UniProtKB-SubCell"/>
</dbReference>